<keyword evidence="3" id="KW-0813">Transport</keyword>
<comment type="similarity">
    <text evidence="2">Belongs to the bacterial solute-binding protein 8 family.</text>
</comment>
<dbReference type="PROSITE" id="PS51257">
    <property type="entry name" value="PROKAR_LIPOPROTEIN"/>
    <property type="match status" value="1"/>
</dbReference>
<evidence type="ECO:0000256" key="3">
    <source>
        <dbReference type="ARBA" id="ARBA00022448"/>
    </source>
</evidence>
<organism evidence="8 9">
    <name type="scientific">Candidatus Avipropionibacterium avicola</name>
    <dbReference type="NCBI Taxonomy" id="2840701"/>
    <lineage>
        <taxon>Bacteria</taxon>
        <taxon>Bacillati</taxon>
        <taxon>Actinomycetota</taxon>
        <taxon>Actinomycetes</taxon>
        <taxon>Propionibacteriales</taxon>
        <taxon>Propionibacteriaceae</taxon>
        <taxon>Propionibacteriaceae incertae sedis</taxon>
        <taxon>Candidatus Avipropionibacterium</taxon>
    </lineage>
</organism>
<reference evidence="8" key="1">
    <citation type="submission" date="2020-10" db="EMBL/GenBank/DDBJ databases">
        <authorList>
            <person name="Gilroy R."/>
        </authorList>
    </citation>
    <scope>NUCLEOTIDE SEQUENCE</scope>
    <source>
        <strain evidence="8">ChiGjej1B1-24693</strain>
    </source>
</reference>
<sequence>MDRRRLLSLSAVAATAAVAAACAPESGPTPAGDDSPAASEPFRYSPPGYEGLSIELDKPATRIVADIYSAAALQPYGIEPVGIFGYGRDGAGKGDLDIDSMNIIGLDAEFSLEKLAAAEPDIVLGYGNTDGSGWTWWDEKLIPQVSAVAPYVPVKFSYLPKEMISHYRDLALLLGGTESAELVQQEKDYDAVVERISAAAEEKKDWLTVLPAQFGTDAIWTSFTLGQIKMLSEAGLSFVGPEQDGESAWAEVSWEKIGEYEADLLLLHETSLDYEDNPVYKNLPAVKAGQIGTWDDKRAYTWSGYTSWLTSVAEVVEQAEDIVD</sequence>
<dbReference type="SUPFAM" id="SSF53807">
    <property type="entry name" value="Helical backbone' metal receptor"/>
    <property type="match status" value="1"/>
</dbReference>
<evidence type="ECO:0000259" key="7">
    <source>
        <dbReference type="PROSITE" id="PS50983"/>
    </source>
</evidence>
<evidence type="ECO:0000313" key="9">
    <source>
        <dbReference type="Proteomes" id="UP000886842"/>
    </source>
</evidence>
<feature type="domain" description="Fe/B12 periplasmic-binding" evidence="7">
    <location>
        <begin position="61"/>
        <end position="324"/>
    </location>
</feature>
<feature type="region of interest" description="Disordered" evidence="5">
    <location>
        <begin position="23"/>
        <end position="42"/>
    </location>
</feature>
<name>A0A9D1KLV2_9ACTN</name>
<proteinExistence type="inferred from homology"/>
<dbReference type="InterPro" id="IPR002491">
    <property type="entry name" value="ABC_transptr_periplasmic_BD"/>
</dbReference>
<dbReference type="Proteomes" id="UP000886842">
    <property type="component" value="Unassembled WGS sequence"/>
</dbReference>
<accession>A0A9D1KLV2</accession>
<evidence type="ECO:0000313" key="8">
    <source>
        <dbReference type="EMBL" id="HIT74132.1"/>
    </source>
</evidence>
<evidence type="ECO:0000256" key="2">
    <source>
        <dbReference type="ARBA" id="ARBA00008814"/>
    </source>
</evidence>
<dbReference type="Gene3D" id="3.40.50.1980">
    <property type="entry name" value="Nitrogenase molybdenum iron protein domain"/>
    <property type="match status" value="2"/>
</dbReference>
<dbReference type="InterPro" id="IPR051313">
    <property type="entry name" value="Bact_iron-sidero_bind"/>
</dbReference>
<evidence type="ECO:0000256" key="4">
    <source>
        <dbReference type="ARBA" id="ARBA00022729"/>
    </source>
</evidence>
<dbReference type="EMBL" id="DVLP01000028">
    <property type="protein sequence ID" value="HIT74132.1"/>
    <property type="molecule type" value="Genomic_DNA"/>
</dbReference>
<dbReference type="PROSITE" id="PS50983">
    <property type="entry name" value="FE_B12_PBP"/>
    <property type="match status" value="1"/>
</dbReference>
<evidence type="ECO:0000256" key="1">
    <source>
        <dbReference type="ARBA" id="ARBA00004196"/>
    </source>
</evidence>
<protein>
    <submittedName>
        <fullName evidence="8">ABC transporter substrate-binding protein</fullName>
    </submittedName>
</protein>
<dbReference type="AlphaFoldDB" id="A0A9D1KLV2"/>
<evidence type="ECO:0000256" key="6">
    <source>
        <dbReference type="SAM" id="SignalP"/>
    </source>
</evidence>
<dbReference type="Pfam" id="PF01497">
    <property type="entry name" value="Peripla_BP_2"/>
    <property type="match status" value="1"/>
</dbReference>
<comment type="subcellular location">
    <subcellularLocation>
        <location evidence="1">Cell envelope</location>
    </subcellularLocation>
</comment>
<feature type="chain" id="PRO_5039203596" evidence="6">
    <location>
        <begin position="20"/>
        <end position="324"/>
    </location>
</feature>
<gene>
    <name evidence="8" type="ORF">IAA98_00930</name>
</gene>
<dbReference type="PANTHER" id="PTHR30532">
    <property type="entry name" value="IRON III DICITRATE-BINDING PERIPLASMIC PROTEIN"/>
    <property type="match status" value="1"/>
</dbReference>
<dbReference type="GO" id="GO:1901678">
    <property type="term" value="P:iron coordination entity transport"/>
    <property type="evidence" value="ECO:0007669"/>
    <property type="project" value="UniProtKB-ARBA"/>
</dbReference>
<keyword evidence="4 6" id="KW-0732">Signal</keyword>
<reference evidence="8" key="2">
    <citation type="journal article" date="2021" name="PeerJ">
        <title>Extensive microbial diversity within the chicken gut microbiome revealed by metagenomics and culture.</title>
        <authorList>
            <person name="Gilroy R."/>
            <person name="Ravi A."/>
            <person name="Getino M."/>
            <person name="Pursley I."/>
            <person name="Horton D.L."/>
            <person name="Alikhan N.F."/>
            <person name="Baker D."/>
            <person name="Gharbi K."/>
            <person name="Hall N."/>
            <person name="Watson M."/>
            <person name="Adriaenssens E.M."/>
            <person name="Foster-Nyarko E."/>
            <person name="Jarju S."/>
            <person name="Secka A."/>
            <person name="Antonio M."/>
            <person name="Oren A."/>
            <person name="Chaudhuri R.R."/>
            <person name="La Ragione R."/>
            <person name="Hildebrand F."/>
            <person name="Pallen M.J."/>
        </authorList>
    </citation>
    <scope>NUCLEOTIDE SEQUENCE</scope>
    <source>
        <strain evidence="8">ChiGjej1B1-24693</strain>
    </source>
</reference>
<comment type="caution">
    <text evidence="8">The sequence shown here is derived from an EMBL/GenBank/DDBJ whole genome shotgun (WGS) entry which is preliminary data.</text>
</comment>
<evidence type="ECO:0000256" key="5">
    <source>
        <dbReference type="SAM" id="MobiDB-lite"/>
    </source>
</evidence>
<feature type="signal peptide" evidence="6">
    <location>
        <begin position="1"/>
        <end position="19"/>
    </location>
</feature>
<dbReference type="GO" id="GO:0030288">
    <property type="term" value="C:outer membrane-bounded periplasmic space"/>
    <property type="evidence" value="ECO:0007669"/>
    <property type="project" value="TreeGrafter"/>
</dbReference>
<dbReference type="PANTHER" id="PTHR30532:SF24">
    <property type="entry name" value="FERRIC ENTEROBACTIN-BINDING PERIPLASMIC PROTEIN FEPB"/>
    <property type="match status" value="1"/>
</dbReference>